<reference evidence="3 4" key="1">
    <citation type="submission" date="2019-07" db="EMBL/GenBank/DDBJ databases">
        <title>Whole genome shotgun sequence of Terrabacter aerolatus NBRC 106305.</title>
        <authorList>
            <person name="Hosoyama A."/>
            <person name="Uohara A."/>
            <person name="Ohji S."/>
            <person name="Ichikawa N."/>
        </authorList>
    </citation>
    <scope>NUCLEOTIDE SEQUENCE [LARGE SCALE GENOMIC DNA]</scope>
    <source>
        <strain evidence="3 4">NBRC 106305</strain>
    </source>
</reference>
<dbReference type="Pfam" id="PF05235">
    <property type="entry name" value="CHAD"/>
    <property type="match status" value="1"/>
</dbReference>
<dbReference type="SMART" id="SM00880">
    <property type="entry name" value="CHAD"/>
    <property type="match status" value="1"/>
</dbReference>
<evidence type="ECO:0000313" key="3">
    <source>
        <dbReference type="EMBL" id="GEO30881.1"/>
    </source>
</evidence>
<dbReference type="PANTHER" id="PTHR39339">
    <property type="entry name" value="SLR1444 PROTEIN"/>
    <property type="match status" value="1"/>
</dbReference>
<proteinExistence type="predicted"/>
<dbReference type="InterPro" id="IPR038186">
    <property type="entry name" value="CHAD_dom_sf"/>
</dbReference>
<comment type="caution">
    <text evidence="3">The sequence shown here is derived from an EMBL/GenBank/DDBJ whole genome shotgun (WGS) entry which is preliminary data.</text>
</comment>
<evidence type="ECO:0000259" key="2">
    <source>
        <dbReference type="PROSITE" id="PS51708"/>
    </source>
</evidence>
<evidence type="ECO:0000313" key="4">
    <source>
        <dbReference type="Proteomes" id="UP000321534"/>
    </source>
</evidence>
<accession>A0A512D339</accession>
<dbReference type="InterPro" id="IPR007899">
    <property type="entry name" value="CHAD_dom"/>
</dbReference>
<dbReference type="RefSeq" id="WP_147067233.1">
    <property type="nucleotide sequence ID" value="NZ_BAAARO010000001.1"/>
</dbReference>
<dbReference type="Gene3D" id="1.40.20.10">
    <property type="entry name" value="CHAD domain"/>
    <property type="match status" value="1"/>
</dbReference>
<dbReference type="OrthoDB" id="9777271at2"/>
<name>A0A512D339_9MICO</name>
<dbReference type="AlphaFoldDB" id="A0A512D339"/>
<feature type="region of interest" description="Disordered" evidence="1">
    <location>
        <begin position="169"/>
        <end position="204"/>
    </location>
</feature>
<dbReference type="PANTHER" id="PTHR39339:SF1">
    <property type="entry name" value="CHAD DOMAIN-CONTAINING PROTEIN"/>
    <property type="match status" value="1"/>
</dbReference>
<dbReference type="EMBL" id="BJYX01000014">
    <property type="protein sequence ID" value="GEO30881.1"/>
    <property type="molecule type" value="Genomic_DNA"/>
</dbReference>
<keyword evidence="4" id="KW-1185">Reference proteome</keyword>
<evidence type="ECO:0000256" key="1">
    <source>
        <dbReference type="SAM" id="MobiDB-lite"/>
    </source>
</evidence>
<gene>
    <name evidence="3" type="ORF">TAE01_26910</name>
</gene>
<sequence>MPSAGTLVRQRLADQRDALRAAEAAVRAGGPTGLHDLRVAMRRIRSLLATFRPVFDASVTEPVRAELKDASGRLGQSRDAEVATDNADRLLEGVELDGIDEDAVAGLRARLRLDAAAAGEDVEEILDSTSYAALSILLDELATHPPLTDAAQRDALEVARTRVRREGRRFARMAEAARGDGSGDAGPPQDRGSAQQPAVDHSARLHEVRKATKRLRYAAETARPVDDEPMRRIVKQAKVVQGALGDHHDAVMTRAALRRLALDEAVGEAAAFLLGHLDADEQRAMATLEAQAWRTIDDLLQILEETF</sequence>
<feature type="domain" description="CHAD" evidence="2">
    <location>
        <begin position="1"/>
        <end position="298"/>
    </location>
</feature>
<organism evidence="3 4">
    <name type="scientific">Terrabacter aerolatus</name>
    <dbReference type="NCBI Taxonomy" id="422442"/>
    <lineage>
        <taxon>Bacteria</taxon>
        <taxon>Bacillati</taxon>
        <taxon>Actinomycetota</taxon>
        <taxon>Actinomycetes</taxon>
        <taxon>Micrococcales</taxon>
        <taxon>Intrasporangiaceae</taxon>
        <taxon>Terrabacter</taxon>
    </lineage>
</organism>
<dbReference type="Proteomes" id="UP000321534">
    <property type="component" value="Unassembled WGS sequence"/>
</dbReference>
<protein>
    <recommendedName>
        <fullName evidence="2">CHAD domain-containing protein</fullName>
    </recommendedName>
</protein>
<dbReference type="PROSITE" id="PS51708">
    <property type="entry name" value="CHAD"/>
    <property type="match status" value="1"/>
</dbReference>